<evidence type="ECO:0000313" key="4">
    <source>
        <dbReference type="Proteomes" id="UP000283063"/>
    </source>
</evidence>
<dbReference type="RefSeq" id="WP_127746950.1">
    <property type="nucleotide sequence ID" value="NZ_CP033219.1"/>
</dbReference>
<dbReference type="KEGG" id="sedi:EBB79_00450"/>
<keyword evidence="3" id="KW-0223">Dioxygenase</keyword>
<evidence type="ECO:0000256" key="1">
    <source>
        <dbReference type="ARBA" id="ARBA00023002"/>
    </source>
</evidence>
<dbReference type="Gene3D" id="3.40.830.10">
    <property type="entry name" value="LigB-like"/>
    <property type="match status" value="1"/>
</dbReference>
<dbReference type="GO" id="GO:0008198">
    <property type="term" value="F:ferrous iron binding"/>
    <property type="evidence" value="ECO:0007669"/>
    <property type="project" value="InterPro"/>
</dbReference>
<evidence type="ECO:0000313" key="3">
    <source>
        <dbReference type="EMBL" id="AZV76509.1"/>
    </source>
</evidence>
<dbReference type="InterPro" id="IPR011984">
    <property type="entry name" value="HPCD"/>
</dbReference>
<evidence type="ECO:0000259" key="2">
    <source>
        <dbReference type="Pfam" id="PF02900"/>
    </source>
</evidence>
<dbReference type="OrthoDB" id="1676816at2"/>
<name>A0A3T0MXM7_9RHOB</name>
<dbReference type="PANTHER" id="PTHR30096">
    <property type="entry name" value="4,5-DOPA DIOXYGENASE EXTRADIOL-LIKE PROTEIN"/>
    <property type="match status" value="1"/>
</dbReference>
<proteinExistence type="predicted"/>
<dbReference type="CDD" id="cd07370">
    <property type="entry name" value="HPCD"/>
    <property type="match status" value="1"/>
</dbReference>
<dbReference type="SUPFAM" id="SSF53213">
    <property type="entry name" value="LigB-like"/>
    <property type="match status" value="1"/>
</dbReference>
<dbReference type="EC" id="1.13.11.15" evidence="3"/>
<dbReference type="GO" id="GO:0008687">
    <property type="term" value="F:3,4-dihydroxyphenylacetate 2,3-dioxygenase activity"/>
    <property type="evidence" value="ECO:0007669"/>
    <property type="project" value="UniProtKB-EC"/>
</dbReference>
<dbReference type="PANTHER" id="PTHR30096:SF9">
    <property type="entry name" value="4-HYDROXYPHENYLACETATE CATABOLISM PROTEIN"/>
    <property type="match status" value="1"/>
</dbReference>
<organism evidence="3 4">
    <name type="scientific">Parasedimentitalea marina</name>
    <dbReference type="NCBI Taxonomy" id="2483033"/>
    <lineage>
        <taxon>Bacteria</taxon>
        <taxon>Pseudomonadati</taxon>
        <taxon>Pseudomonadota</taxon>
        <taxon>Alphaproteobacteria</taxon>
        <taxon>Rhodobacterales</taxon>
        <taxon>Paracoccaceae</taxon>
        <taxon>Parasedimentitalea</taxon>
    </lineage>
</organism>
<dbReference type="InterPro" id="IPR004183">
    <property type="entry name" value="Xdiol_dOase_suB"/>
</dbReference>
<protein>
    <submittedName>
        <fullName evidence="3">3,4-dihydroxyphenylacetate 2,3-dioxygenase</fullName>
        <ecNumber evidence="3">1.13.11.15</ecNumber>
    </submittedName>
</protein>
<dbReference type="NCBIfam" id="TIGR02298">
    <property type="entry name" value="HpaD_Fe"/>
    <property type="match status" value="1"/>
</dbReference>
<dbReference type="Pfam" id="PF02900">
    <property type="entry name" value="LigB"/>
    <property type="match status" value="1"/>
</dbReference>
<dbReference type="AlphaFoldDB" id="A0A3T0MXM7"/>
<keyword evidence="4" id="KW-1185">Reference proteome</keyword>
<keyword evidence="1 3" id="KW-0560">Oxidoreductase</keyword>
<sequence length="291" mass="32248">MGEIVLAAKVTHVPTMLMSEQEGPIKGKRQAAIDGHYEIARRAKELGADTVVICDTHWMINAGFHINANSKFKGMFTSSEFPQFIQDMPYDYEGNPDLGDAIAKVASDKGAYTLSHQLDSLELEYGSLVPMRFMSRKHKMKVVSVAAWCSTHDHDESRLMGEAIREAVEASDSKVALIASGSLSHKMFSNKDYGPKNGTFNIASEFNRQMDLRVLDMWKTGDHATFLEMLPEYSDQCCGEGAMHDTAMLYGALGWDKYTGHCEVVTEYFPSSGTGQTNVIFPVQLPRKLGA</sequence>
<accession>A0A3T0MXM7</accession>
<reference evidence="3 4" key="1">
    <citation type="submission" date="2018-10" db="EMBL/GenBank/DDBJ databases">
        <title>Parasedimentitalea marina sp. nov., a psychrophilic bacterium isolated from deep seawater of the New Britain Trench.</title>
        <authorList>
            <person name="Cao J."/>
        </authorList>
    </citation>
    <scope>NUCLEOTIDE SEQUENCE [LARGE SCALE GENOMIC DNA]</scope>
    <source>
        <strain evidence="3 4">W43</strain>
    </source>
</reference>
<gene>
    <name evidence="3" type="primary">hpaD</name>
    <name evidence="3" type="ORF">EBB79_00450</name>
</gene>
<feature type="domain" description="Extradiol ring-cleavage dioxygenase class III enzyme subunit B" evidence="2">
    <location>
        <begin position="7"/>
        <end position="281"/>
    </location>
</feature>
<dbReference type="Proteomes" id="UP000283063">
    <property type="component" value="Chromosome"/>
</dbReference>
<dbReference type="EMBL" id="CP033219">
    <property type="protein sequence ID" value="AZV76509.1"/>
    <property type="molecule type" value="Genomic_DNA"/>
</dbReference>